<reference evidence="2 3" key="1">
    <citation type="submission" date="2017-10" db="EMBL/GenBank/DDBJ databases">
        <title>Draft genome of Longimonas halophila.</title>
        <authorList>
            <person name="Goh K.M."/>
            <person name="Shamsir M.S."/>
            <person name="Lim S.W."/>
        </authorList>
    </citation>
    <scope>NUCLEOTIDE SEQUENCE [LARGE SCALE GENOMIC DNA]</scope>
    <source>
        <strain evidence="2 3">KCTC 42399</strain>
    </source>
</reference>
<dbReference type="RefSeq" id="WP_098062398.1">
    <property type="nucleotide sequence ID" value="NZ_PDEP01000008.1"/>
</dbReference>
<keyword evidence="3" id="KW-1185">Reference proteome</keyword>
<gene>
    <name evidence="2" type="ORF">CRI93_09490</name>
</gene>
<dbReference type="PANTHER" id="PTHR36836:SF1">
    <property type="entry name" value="COLANIC ACID BIOSYNTHESIS PROTEIN WCAK"/>
    <property type="match status" value="1"/>
</dbReference>
<evidence type="ECO:0000313" key="2">
    <source>
        <dbReference type="EMBL" id="PEN06505.1"/>
    </source>
</evidence>
<dbReference type="AlphaFoldDB" id="A0A2H3P687"/>
<name>A0A2H3P687_9BACT</name>
<sequence length="356" mass="39810">MNYYLRKVPIVFDLLCQHIDTPEVAIIGSVHRENVGDMALSEGVASVLEKEDVSSGTQLIGEGMVGLSKWPIGQGKAIVAGGALGRETPLRSLVEKYGNDPHQVAIVGISFWSNHGLSKASVDFLRSVKFLSCRNYRDVDTLTEMGIKGAKFAYDNAFALPVKEYVRDKRRLGVNVVSRHMAWDGHGYIPANNKEVERPFGPAYTRSLQNIASTHLERGWDVVHIPFTNEDERFASWVFKDIPVELHTYDPRVEPTYRAVAKCSRFIGTRYHAHIFALKAQVPLLSFSYASKCTLLKQNLGIPDSMQATHLEVSQNGDNVVRRFLNETGFVLPDDQLTRIESSVRNNIRTALHAIS</sequence>
<proteinExistence type="predicted"/>
<dbReference type="Proteomes" id="UP000221024">
    <property type="component" value="Unassembled WGS sequence"/>
</dbReference>
<organism evidence="2 3">
    <name type="scientific">Longimonas halophila</name>
    <dbReference type="NCBI Taxonomy" id="1469170"/>
    <lineage>
        <taxon>Bacteria</taxon>
        <taxon>Pseudomonadati</taxon>
        <taxon>Rhodothermota</taxon>
        <taxon>Rhodothermia</taxon>
        <taxon>Rhodothermales</taxon>
        <taxon>Salisaetaceae</taxon>
        <taxon>Longimonas</taxon>
    </lineage>
</organism>
<protein>
    <recommendedName>
        <fullName evidence="1">Polysaccharide pyruvyl transferase domain-containing protein</fullName>
    </recommendedName>
</protein>
<feature type="domain" description="Polysaccharide pyruvyl transferase" evidence="1">
    <location>
        <begin position="34"/>
        <end position="290"/>
    </location>
</feature>
<dbReference type="EMBL" id="PDEP01000008">
    <property type="protein sequence ID" value="PEN06505.1"/>
    <property type="molecule type" value="Genomic_DNA"/>
</dbReference>
<dbReference type="OrthoDB" id="624106at2"/>
<accession>A0A2H3P687</accession>
<evidence type="ECO:0000313" key="3">
    <source>
        <dbReference type="Proteomes" id="UP000221024"/>
    </source>
</evidence>
<dbReference type="Pfam" id="PF04230">
    <property type="entry name" value="PS_pyruv_trans"/>
    <property type="match status" value="1"/>
</dbReference>
<comment type="caution">
    <text evidence="2">The sequence shown here is derived from an EMBL/GenBank/DDBJ whole genome shotgun (WGS) entry which is preliminary data.</text>
</comment>
<evidence type="ECO:0000259" key="1">
    <source>
        <dbReference type="Pfam" id="PF04230"/>
    </source>
</evidence>
<dbReference type="PANTHER" id="PTHR36836">
    <property type="entry name" value="COLANIC ACID BIOSYNTHESIS PROTEIN WCAK"/>
    <property type="match status" value="1"/>
</dbReference>
<dbReference type="InterPro" id="IPR007345">
    <property type="entry name" value="Polysacch_pyruvyl_Trfase"/>
</dbReference>